<sequence>MSLASSTAIWPDAMIRCRRGDFPLSRATIFAGTITFYRRAESVGSCWIPSLKIKDILTKTRPVSFEFFPPRQAEGIPAVLETLDELKQYLPDFVSVTYGAGGSTRAFTEEITFEIKRNTDVEVMAHLTCVGQNKEELDEVLSRLQEKGVENIIALRGDPPKGTTEFVPVEGGFQHATDLLHYVVSNYKFGVAAACYPEGHTESVDLDADLEYVKMKVDNGADFLVTQLFYDNRFYFDFVERARAEGIEVPIIPGVLPVLNSAQVRRFTTLSGSKIPLDLDKLLDKYADSDHSARDMGVEYATAQVRELWDSGVPGVHFYVLNRSYSVSRILDNLQIAGHQRQD</sequence>
<dbReference type="EMBL" id="FAXA01000153">
    <property type="protein sequence ID" value="CUV01951.1"/>
    <property type="molecule type" value="Genomic_DNA"/>
</dbReference>
<evidence type="ECO:0000256" key="2">
    <source>
        <dbReference type="ARBA" id="ARBA00004777"/>
    </source>
</evidence>
<dbReference type="InterPro" id="IPR004620">
    <property type="entry name" value="MTHF_reductase_bac"/>
</dbReference>
<keyword evidence="6" id="KW-0274">FAD</keyword>
<keyword evidence="9" id="KW-0486">Methionine biosynthesis</keyword>
<keyword evidence="7 12" id="KW-0560">Oxidoreductase</keyword>
<organism evidence="12">
    <name type="scientific">hydrothermal vent metagenome</name>
    <dbReference type="NCBI Taxonomy" id="652676"/>
    <lineage>
        <taxon>unclassified sequences</taxon>
        <taxon>metagenomes</taxon>
        <taxon>ecological metagenomes</taxon>
    </lineage>
</organism>
<evidence type="ECO:0000256" key="6">
    <source>
        <dbReference type="ARBA" id="ARBA00022827"/>
    </source>
</evidence>
<evidence type="ECO:0000256" key="10">
    <source>
        <dbReference type="ARBA" id="ARBA00034478"/>
    </source>
</evidence>
<evidence type="ECO:0000256" key="11">
    <source>
        <dbReference type="ARBA" id="ARBA00034529"/>
    </source>
</evidence>
<dbReference type="Pfam" id="PF02219">
    <property type="entry name" value="MTHFR"/>
    <property type="match status" value="1"/>
</dbReference>
<evidence type="ECO:0000256" key="7">
    <source>
        <dbReference type="ARBA" id="ARBA00023002"/>
    </source>
</evidence>
<dbReference type="GO" id="GO:0071949">
    <property type="term" value="F:FAD binding"/>
    <property type="evidence" value="ECO:0007669"/>
    <property type="project" value="TreeGrafter"/>
</dbReference>
<keyword evidence="8" id="KW-0520">NAD</keyword>
<proteinExistence type="inferred from homology"/>
<accession>A0A160V7R3</accession>
<dbReference type="AlphaFoldDB" id="A0A160V7R3"/>
<name>A0A160V7R3_9ZZZZ</name>
<comment type="cofactor">
    <cofactor evidence="1">
        <name>FAD</name>
        <dbReference type="ChEBI" id="CHEBI:57692"/>
    </cofactor>
</comment>
<dbReference type="GO" id="GO:0009086">
    <property type="term" value="P:methionine biosynthetic process"/>
    <property type="evidence" value="ECO:0007669"/>
    <property type="project" value="UniProtKB-KW"/>
</dbReference>
<evidence type="ECO:0000256" key="5">
    <source>
        <dbReference type="ARBA" id="ARBA00022630"/>
    </source>
</evidence>
<dbReference type="InterPro" id="IPR003171">
    <property type="entry name" value="Mehydrof_redctse-like"/>
</dbReference>
<dbReference type="GO" id="GO:0106312">
    <property type="term" value="F:methylenetetrahydrofolate reductase (NADH) activity"/>
    <property type="evidence" value="ECO:0007669"/>
    <property type="project" value="UniProtKB-EC"/>
</dbReference>
<dbReference type="CDD" id="cd00537">
    <property type="entry name" value="MTHFR"/>
    <property type="match status" value="1"/>
</dbReference>
<comment type="pathway">
    <text evidence="2">One-carbon metabolism; tetrahydrofolate interconversion.</text>
</comment>
<gene>
    <name evidence="12" type="ORF">MGWOODY_Clf1791</name>
</gene>
<dbReference type="GO" id="GO:0005829">
    <property type="term" value="C:cytosol"/>
    <property type="evidence" value="ECO:0007669"/>
    <property type="project" value="InterPro"/>
</dbReference>
<protein>
    <recommendedName>
        <fullName evidence="11">methylenetetrahydrofolate reductase (NADH)</fullName>
        <ecNumber evidence="11">1.5.1.54</ecNumber>
    </recommendedName>
</protein>
<dbReference type="SUPFAM" id="SSF51730">
    <property type="entry name" value="FAD-linked oxidoreductase"/>
    <property type="match status" value="1"/>
</dbReference>
<dbReference type="PANTHER" id="PTHR45754:SF3">
    <property type="entry name" value="METHYLENETETRAHYDROFOLATE REDUCTASE (NADPH)"/>
    <property type="match status" value="1"/>
</dbReference>
<evidence type="ECO:0000256" key="4">
    <source>
        <dbReference type="ARBA" id="ARBA00022605"/>
    </source>
</evidence>
<comment type="pathway">
    <text evidence="10">Amino-acid biosynthesis; L-methionine biosynthesis via de novo pathway.</text>
</comment>
<dbReference type="EC" id="1.5.1.54" evidence="11"/>
<comment type="similarity">
    <text evidence="3">Belongs to the methylenetetrahydrofolate reductase family.</text>
</comment>
<evidence type="ECO:0000256" key="1">
    <source>
        <dbReference type="ARBA" id="ARBA00001974"/>
    </source>
</evidence>
<evidence type="ECO:0000313" key="12">
    <source>
        <dbReference type="EMBL" id="CUV01951.1"/>
    </source>
</evidence>
<keyword evidence="4" id="KW-0028">Amino-acid biosynthesis</keyword>
<evidence type="ECO:0000256" key="9">
    <source>
        <dbReference type="ARBA" id="ARBA00023167"/>
    </source>
</evidence>
<evidence type="ECO:0000256" key="8">
    <source>
        <dbReference type="ARBA" id="ARBA00023027"/>
    </source>
</evidence>
<keyword evidence="5" id="KW-0285">Flavoprotein</keyword>
<evidence type="ECO:0000256" key="3">
    <source>
        <dbReference type="ARBA" id="ARBA00006743"/>
    </source>
</evidence>
<dbReference type="PANTHER" id="PTHR45754">
    <property type="entry name" value="METHYLENETETRAHYDROFOLATE REDUCTASE"/>
    <property type="match status" value="1"/>
</dbReference>
<dbReference type="UniPathway" id="UPA00193"/>
<dbReference type="GO" id="GO:0035999">
    <property type="term" value="P:tetrahydrofolate interconversion"/>
    <property type="evidence" value="ECO:0007669"/>
    <property type="project" value="UniProtKB-UniPathway"/>
</dbReference>
<reference evidence="12" key="1">
    <citation type="submission" date="2015-10" db="EMBL/GenBank/DDBJ databases">
        <authorList>
            <person name="Gilbert D.G."/>
        </authorList>
    </citation>
    <scope>NUCLEOTIDE SEQUENCE</scope>
</reference>
<dbReference type="InterPro" id="IPR029041">
    <property type="entry name" value="FAD-linked_oxidoreductase-like"/>
</dbReference>
<dbReference type="Gene3D" id="3.20.20.220">
    <property type="match status" value="1"/>
</dbReference>
<dbReference type="NCBIfam" id="TIGR00676">
    <property type="entry name" value="fadh2"/>
    <property type="match status" value="1"/>
</dbReference>